<gene>
    <name evidence="2" type="ORF">GMARGA_LOCUS12509</name>
</gene>
<evidence type="ECO:0000313" key="3">
    <source>
        <dbReference type="Proteomes" id="UP000789901"/>
    </source>
</evidence>
<reference evidence="2 3" key="1">
    <citation type="submission" date="2021-06" db="EMBL/GenBank/DDBJ databases">
        <authorList>
            <person name="Kallberg Y."/>
            <person name="Tangrot J."/>
            <person name="Rosling A."/>
        </authorList>
    </citation>
    <scope>NUCLEOTIDE SEQUENCE [LARGE SCALE GENOMIC DNA]</scope>
    <source>
        <strain evidence="2 3">120-4 pot B 10/14</strain>
    </source>
</reference>
<protein>
    <submittedName>
        <fullName evidence="2">12784_t:CDS:1</fullName>
    </submittedName>
</protein>
<organism evidence="2 3">
    <name type="scientific">Gigaspora margarita</name>
    <dbReference type="NCBI Taxonomy" id="4874"/>
    <lineage>
        <taxon>Eukaryota</taxon>
        <taxon>Fungi</taxon>
        <taxon>Fungi incertae sedis</taxon>
        <taxon>Mucoromycota</taxon>
        <taxon>Glomeromycotina</taxon>
        <taxon>Glomeromycetes</taxon>
        <taxon>Diversisporales</taxon>
        <taxon>Gigasporaceae</taxon>
        <taxon>Gigaspora</taxon>
    </lineage>
</organism>
<evidence type="ECO:0000256" key="1">
    <source>
        <dbReference type="SAM" id="Coils"/>
    </source>
</evidence>
<accession>A0ABN7UZC9</accession>
<dbReference type="EMBL" id="CAJVQB010007661">
    <property type="protein sequence ID" value="CAG8707023.1"/>
    <property type="molecule type" value="Genomic_DNA"/>
</dbReference>
<name>A0ABN7UZC9_GIGMA</name>
<keyword evidence="3" id="KW-1185">Reference proteome</keyword>
<evidence type="ECO:0000313" key="2">
    <source>
        <dbReference type="EMBL" id="CAG8707023.1"/>
    </source>
</evidence>
<dbReference type="Proteomes" id="UP000789901">
    <property type="component" value="Unassembled WGS sequence"/>
</dbReference>
<sequence>MAQTLFNHLNNDQKIATKHVYFQNGNQQPTLSGDMLNIYPPYANFTQIKDELDLAIFPNLRKITFWNGCQIGLESINISKNEKLSKILIDSRNDNFIDNNSFTLLVKEIQHSRIILTYYKLIYYGTGSSANLKTSKYLREQTMIPYTLVEDRKLGQLEAEVANLKQSLAQKDQTIAEKDRTIADLNRKAQQTPTLSQFQELNNIALSCTDLEFNKLKQEIKRLKLKDFDPHFQKQKNAFEQLKTTAKDKAGESLSAILELFLQTNKKIIETKNGNNDSFTQGQLQGQLTTCQTLLTTKFTSEELQKLQDKQKELIELEKQSVVLSQ</sequence>
<comment type="caution">
    <text evidence="2">The sequence shown here is derived from an EMBL/GenBank/DDBJ whole genome shotgun (WGS) entry which is preliminary data.</text>
</comment>
<feature type="coiled-coil region" evidence="1">
    <location>
        <begin position="154"/>
        <end position="226"/>
    </location>
</feature>
<proteinExistence type="predicted"/>
<keyword evidence="1" id="KW-0175">Coiled coil</keyword>